<keyword evidence="3" id="KW-0378">Hydrolase</keyword>
<comment type="caution">
    <text evidence="3">The sequence shown here is derived from an EMBL/GenBank/DDBJ whole genome shotgun (WGS) entry which is preliminary data.</text>
</comment>
<dbReference type="GO" id="GO:0016787">
    <property type="term" value="F:hydrolase activity"/>
    <property type="evidence" value="ECO:0007669"/>
    <property type="project" value="UniProtKB-KW"/>
</dbReference>
<accession>A0ABV9DAY1</accession>
<organism evidence="3 4">
    <name type="scientific">Georgenia faecalis</name>
    <dbReference type="NCBI Taxonomy" id="2483799"/>
    <lineage>
        <taxon>Bacteria</taxon>
        <taxon>Bacillati</taxon>
        <taxon>Actinomycetota</taxon>
        <taxon>Actinomycetes</taxon>
        <taxon>Micrococcales</taxon>
        <taxon>Bogoriellaceae</taxon>
        <taxon>Georgenia</taxon>
    </lineage>
</organism>
<evidence type="ECO:0000313" key="3">
    <source>
        <dbReference type="EMBL" id="MFC4555043.1"/>
    </source>
</evidence>
<evidence type="ECO:0000259" key="2">
    <source>
        <dbReference type="Pfam" id="PF12697"/>
    </source>
</evidence>
<dbReference type="Pfam" id="PF12697">
    <property type="entry name" value="Abhydrolase_6"/>
    <property type="match status" value="1"/>
</dbReference>
<evidence type="ECO:0000313" key="4">
    <source>
        <dbReference type="Proteomes" id="UP001595955"/>
    </source>
</evidence>
<dbReference type="SUPFAM" id="SSF53474">
    <property type="entry name" value="alpha/beta-Hydrolases"/>
    <property type="match status" value="1"/>
</dbReference>
<keyword evidence="4" id="KW-1185">Reference proteome</keyword>
<dbReference type="PRINTS" id="PR00111">
    <property type="entry name" value="ABHYDROLASE"/>
</dbReference>
<comment type="similarity">
    <text evidence="1">Belongs to the AB hydrolase superfamily.</text>
</comment>
<feature type="domain" description="AB hydrolase-1" evidence="2">
    <location>
        <begin position="22"/>
        <end position="257"/>
    </location>
</feature>
<dbReference type="Gene3D" id="3.40.50.1820">
    <property type="entry name" value="alpha/beta hydrolase"/>
    <property type="match status" value="1"/>
</dbReference>
<sequence length="265" mass="28376">MDVLTRNNVRLAGPAGAPPMMLAHGFGCDQGMWRYVVPQLAESFRVILFDHTGAGGSDASAFDVVRHGSLDGYATDVVEILDALELGPVTFVGHSVSAMIGVLAAIARPDLVDRLVLVGPSPRYVDDGEYRGGFSQAEIAELLETMDANYLGWSAVVAPVIMGVPDRPELGEELVTSFCGQDPAIARHFARTTFLSDNRADLPRLTRPALVVQCRDDAIAPQAVGRYVAAHIPRSELVILDAVGHCPNLSAPDELVATMRRYLAG</sequence>
<evidence type="ECO:0000256" key="1">
    <source>
        <dbReference type="ARBA" id="ARBA00008645"/>
    </source>
</evidence>
<dbReference type="RefSeq" id="WP_122824045.1">
    <property type="nucleotide sequence ID" value="NZ_CP033325.1"/>
</dbReference>
<dbReference type="Proteomes" id="UP001595955">
    <property type="component" value="Unassembled WGS sequence"/>
</dbReference>
<name>A0ABV9DAY1_9MICO</name>
<dbReference type="PANTHER" id="PTHR43039">
    <property type="entry name" value="ESTERASE-RELATED"/>
    <property type="match status" value="1"/>
</dbReference>
<reference evidence="4" key="1">
    <citation type="journal article" date="2019" name="Int. J. Syst. Evol. Microbiol.">
        <title>The Global Catalogue of Microorganisms (GCM) 10K type strain sequencing project: providing services to taxonomists for standard genome sequencing and annotation.</title>
        <authorList>
            <consortium name="The Broad Institute Genomics Platform"/>
            <consortium name="The Broad Institute Genome Sequencing Center for Infectious Disease"/>
            <person name="Wu L."/>
            <person name="Ma J."/>
        </authorList>
    </citation>
    <scope>NUCLEOTIDE SEQUENCE [LARGE SCALE GENOMIC DNA]</scope>
    <source>
        <strain evidence="4">JCM 3369</strain>
    </source>
</reference>
<gene>
    <name evidence="3" type="ORF">ACFO3F_07265</name>
</gene>
<dbReference type="InterPro" id="IPR029058">
    <property type="entry name" value="AB_hydrolase_fold"/>
</dbReference>
<dbReference type="EMBL" id="JBHSGF010000004">
    <property type="protein sequence ID" value="MFC4555043.1"/>
    <property type="molecule type" value="Genomic_DNA"/>
</dbReference>
<protein>
    <submittedName>
        <fullName evidence="3">Alpha/beta fold hydrolase</fullName>
    </submittedName>
</protein>
<dbReference type="InterPro" id="IPR000073">
    <property type="entry name" value="AB_hydrolase_1"/>
</dbReference>
<proteinExistence type="inferred from homology"/>